<accession>A0ABV6XHP2</accession>
<evidence type="ECO:0000256" key="2">
    <source>
        <dbReference type="ARBA" id="ARBA00023002"/>
    </source>
</evidence>
<comment type="caution">
    <text evidence="5">The sequence shown here is derived from an EMBL/GenBank/DDBJ whole genome shotgun (WGS) entry which is preliminary data.</text>
</comment>
<dbReference type="Gene3D" id="3.40.50.720">
    <property type="entry name" value="NAD(P)-binding Rossmann-like Domain"/>
    <property type="match status" value="1"/>
</dbReference>
<feature type="domain" description="Dihydrodipicolinate reductase N-terminal" evidence="3">
    <location>
        <begin position="13"/>
        <end position="77"/>
    </location>
</feature>
<dbReference type="EMBL" id="JBEUKS010000001">
    <property type="protein sequence ID" value="MFC1437781.1"/>
    <property type="molecule type" value="Genomic_DNA"/>
</dbReference>
<dbReference type="Pfam" id="PF01113">
    <property type="entry name" value="DapB_N"/>
    <property type="match status" value="1"/>
</dbReference>
<protein>
    <submittedName>
        <fullName evidence="5">Dihydrodipicolinate reductase</fullName>
    </submittedName>
</protein>
<dbReference type="InterPro" id="IPR045760">
    <property type="entry name" value="DAP_DH_C"/>
</dbReference>
<evidence type="ECO:0000259" key="4">
    <source>
        <dbReference type="Pfam" id="PF19328"/>
    </source>
</evidence>
<name>A0ABV6XHP2_9ACTN</name>
<dbReference type="SUPFAM" id="SSF51735">
    <property type="entry name" value="NAD(P)-binding Rossmann-fold domains"/>
    <property type="match status" value="1"/>
</dbReference>
<evidence type="ECO:0000313" key="5">
    <source>
        <dbReference type="EMBL" id="MFC1437781.1"/>
    </source>
</evidence>
<evidence type="ECO:0000256" key="1">
    <source>
        <dbReference type="ARBA" id="ARBA00022857"/>
    </source>
</evidence>
<keyword evidence="1" id="KW-0521">NADP</keyword>
<dbReference type="InterPro" id="IPR000846">
    <property type="entry name" value="DapB_N"/>
</dbReference>
<dbReference type="RefSeq" id="WP_380563365.1">
    <property type="nucleotide sequence ID" value="NZ_JBEUKS010000001.1"/>
</dbReference>
<evidence type="ECO:0000313" key="6">
    <source>
        <dbReference type="Proteomes" id="UP001592581"/>
    </source>
</evidence>
<proteinExistence type="predicted"/>
<sequence length="346" mass="37385">MAPSRRYRVAQWATGNIGTRSLRAVVEHPDLDLVGVFVHTPDKAGRDAGELCGLGRTEVLTTYDIDEILALDADCVLYMPRACDFDEVCRLLASGANIVTTRGEFHRAASLAPELRARVEAACAAGGTSIHSTGSSPGFITEAVPLALTSIQRRLDRLTIDEFADLSQRDSPGLLFDIMGFGRPPAEFDERRLAHPRDSFGPSLHVLADALALPLDSVRAEGEVATATSTVRIAAGTLEPGTVAAQRITVSGIRDGRPLLRFRATWYCTTEIDRSWNLRSTGWRIQVEGDAPLDIDIHFAVPLDRIAEVSPSYTANRAVNAVPFVCEAAPGIRSTTDLPQIVATLN</sequence>
<dbReference type="Proteomes" id="UP001592581">
    <property type="component" value="Unassembled WGS sequence"/>
</dbReference>
<dbReference type="CDD" id="cd24146">
    <property type="entry name" value="nat-AmDH_N_like"/>
    <property type="match status" value="1"/>
</dbReference>
<keyword evidence="2" id="KW-0560">Oxidoreductase</keyword>
<keyword evidence="6" id="KW-1185">Reference proteome</keyword>
<feature type="domain" description="2,4-diaminopentanoate dehydrogenase C-terminal" evidence="4">
    <location>
        <begin position="199"/>
        <end position="344"/>
    </location>
</feature>
<evidence type="ECO:0000259" key="3">
    <source>
        <dbReference type="Pfam" id="PF01113"/>
    </source>
</evidence>
<dbReference type="InterPro" id="IPR036291">
    <property type="entry name" value="NAD(P)-bd_dom_sf"/>
</dbReference>
<reference evidence="5 6" key="1">
    <citation type="submission" date="2024-06" db="EMBL/GenBank/DDBJ databases">
        <authorList>
            <person name="Lee S.D."/>
        </authorList>
    </citation>
    <scope>NUCLEOTIDE SEQUENCE [LARGE SCALE GENOMIC DNA]</scope>
    <source>
        <strain evidence="5 6">N1-10</strain>
    </source>
</reference>
<dbReference type="Pfam" id="PF19328">
    <property type="entry name" value="DAP_DH_C"/>
    <property type="match status" value="1"/>
</dbReference>
<gene>
    <name evidence="5" type="ORF">ABUW04_05870</name>
</gene>
<organism evidence="5 6">
    <name type="scientific">Streptacidiphilus jeojiensis</name>
    <dbReference type="NCBI Taxonomy" id="3229225"/>
    <lineage>
        <taxon>Bacteria</taxon>
        <taxon>Bacillati</taxon>
        <taxon>Actinomycetota</taxon>
        <taxon>Actinomycetes</taxon>
        <taxon>Kitasatosporales</taxon>
        <taxon>Streptomycetaceae</taxon>
        <taxon>Streptacidiphilus</taxon>
    </lineage>
</organism>